<evidence type="ECO:0000313" key="2">
    <source>
        <dbReference type="Proteomes" id="UP000293345"/>
    </source>
</evidence>
<comment type="caution">
    <text evidence="1">The sequence shown here is derived from an EMBL/GenBank/DDBJ whole genome shotgun (WGS) entry which is preliminary data.</text>
</comment>
<sequence length="90" mass="10289">MSSNLMPLYFAIMKHFESGKADCVEGVMDALRNDYGSYKLFTEKDIEESLATAKENGLLDECDWQLDKNGNLKVFYQANDFGKDMIAKYL</sequence>
<accession>A0A4Q2K4F1</accession>
<gene>
    <name evidence="1" type="ORF">ET524_08500</name>
</gene>
<protein>
    <submittedName>
        <fullName evidence="1">Uncharacterized protein</fullName>
    </submittedName>
</protein>
<dbReference type="OrthoDB" id="5458390at2"/>
<reference evidence="1 2" key="1">
    <citation type="submission" date="2019-01" db="EMBL/GenBank/DDBJ databases">
        <title>Senegalimassilia sp. nov. KGMB04484 isolated human feces.</title>
        <authorList>
            <person name="Han K.-I."/>
            <person name="Kim J.-S."/>
            <person name="Lee K.C."/>
            <person name="Suh M.K."/>
            <person name="Eom M.K."/>
            <person name="Lee J.H."/>
            <person name="Park S.-H."/>
            <person name="Kang S.W."/>
            <person name="Park J.-E."/>
            <person name="Oh B.S."/>
            <person name="Yu S.Y."/>
            <person name="Choi S.-H."/>
            <person name="Lee D.H."/>
            <person name="Yoon H."/>
            <person name="Kim B.-Y."/>
            <person name="Lee J.H."/>
            <person name="Lee J.-S."/>
        </authorList>
    </citation>
    <scope>NUCLEOTIDE SEQUENCE [LARGE SCALE GENOMIC DNA]</scope>
    <source>
        <strain evidence="1 2">KGMB04484</strain>
    </source>
</reference>
<organism evidence="1 2">
    <name type="scientific">Senegalimassilia faecalis</name>
    <dbReference type="NCBI Taxonomy" id="2509433"/>
    <lineage>
        <taxon>Bacteria</taxon>
        <taxon>Bacillati</taxon>
        <taxon>Actinomycetota</taxon>
        <taxon>Coriobacteriia</taxon>
        <taxon>Coriobacteriales</taxon>
        <taxon>Coriobacteriaceae</taxon>
        <taxon>Senegalimassilia</taxon>
    </lineage>
</organism>
<proteinExistence type="predicted"/>
<dbReference type="AlphaFoldDB" id="A0A4Q2K4F1"/>
<name>A0A4Q2K4F1_9ACTN</name>
<dbReference type="EMBL" id="SDPW01000001">
    <property type="protein sequence ID" value="RXZ54514.1"/>
    <property type="molecule type" value="Genomic_DNA"/>
</dbReference>
<dbReference type="Proteomes" id="UP000293345">
    <property type="component" value="Unassembled WGS sequence"/>
</dbReference>
<dbReference type="RefSeq" id="WP_129424961.1">
    <property type="nucleotide sequence ID" value="NZ_SDPW01000001.1"/>
</dbReference>
<evidence type="ECO:0000313" key="1">
    <source>
        <dbReference type="EMBL" id="RXZ54514.1"/>
    </source>
</evidence>
<keyword evidence="2" id="KW-1185">Reference proteome</keyword>